<feature type="compositionally biased region" description="Basic and acidic residues" evidence="2">
    <location>
        <begin position="308"/>
        <end position="327"/>
    </location>
</feature>
<dbReference type="PANTHER" id="PTHR21531:SF0">
    <property type="entry name" value="PROTEIN LTV1 HOMOLOG"/>
    <property type="match status" value="1"/>
</dbReference>
<evidence type="ECO:0000313" key="3">
    <source>
        <dbReference type="EMBL" id="KAJ4353777.1"/>
    </source>
</evidence>
<feature type="region of interest" description="Disordered" evidence="2">
    <location>
        <begin position="396"/>
        <end position="433"/>
    </location>
</feature>
<reference evidence="3" key="1">
    <citation type="submission" date="2022-10" db="EMBL/GenBank/DDBJ databases">
        <title>Tapping the CABI collections for fungal endophytes: first genome assemblies for Collariella, Neodidymelliopsis, Ascochyta clinopodiicola, Didymella pomorum, Didymosphaeria variabile, Neocosmospora piperis and Neocucurbitaria cava.</title>
        <authorList>
            <person name="Hill R."/>
        </authorList>
    </citation>
    <scope>NUCLEOTIDE SEQUENCE</scope>
    <source>
        <strain evidence="3">IMI 356815</strain>
    </source>
</reference>
<feature type="compositionally biased region" description="Low complexity" evidence="2">
    <location>
        <begin position="292"/>
        <end position="307"/>
    </location>
</feature>
<feature type="compositionally biased region" description="Low complexity" evidence="2">
    <location>
        <begin position="54"/>
        <end position="64"/>
    </location>
</feature>
<dbReference type="GO" id="GO:0005634">
    <property type="term" value="C:nucleus"/>
    <property type="evidence" value="ECO:0007669"/>
    <property type="project" value="TreeGrafter"/>
</dbReference>
<feature type="compositionally biased region" description="Low complexity" evidence="2">
    <location>
        <begin position="406"/>
        <end position="430"/>
    </location>
</feature>
<sequence length="495" mass="54996">MPRRKFIDKKDAVNYRLVHRAQNDPRIHDADAPDMVFAEIEGQNTRENSELAGSSRVSQYSSASRWTAATGRTGRSQIKSRRDLEGEFAPNVRKNEGEAANYGIFYDDSNYDYMQHMRDLNSGAGDAYFIEAKEPKKKGKQKMDLADALRAATLDDRQSDAGISVSSSVSRAASDVFGEDLAPSEFVRKTTYQDQQNIPDAIAGFQPDMDPRLREVLEALEDEAYVENEEDFFAELTQDPAEVGQYEWEEQDYDDDTMDRFLDEDDAGWETDDTIKASSPKPKKEKEPVEPTDPATLPAPDEAPAPAEEGHMDYMEEFKKFKSDAKAGKAPKPAAPSDMQSSILTGASALTAGGRKKKRKGALTSTSNYSMTSSALHRTEGLTLLDQRFDKIEEEYADDDFQDDASMMSGMSKMSGFSQMSGMSGMSSMSEAPQLRSDFDSIMDDFLGNHKTVGKRNNRIRKGKVMSGLEQLDEVRKGLGPARINGRPRPSNVTA</sequence>
<dbReference type="PANTHER" id="PTHR21531">
    <property type="entry name" value="LOW-TEMPERATURE VIABILITY PROTEIN LTV1-RELATED"/>
    <property type="match status" value="1"/>
</dbReference>
<dbReference type="GO" id="GO:0005829">
    <property type="term" value="C:cytosol"/>
    <property type="evidence" value="ECO:0007669"/>
    <property type="project" value="TreeGrafter"/>
</dbReference>
<dbReference type="EMBL" id="JAPEUX010000004">
    <property type="protein sequence ID" value="KAJ4353777.1"/>
    <property type="molecule type" value="Genomic_DNA"/>
</dbReference>
<feature type="region of interest" description="Disordered" evidence="2">
    <location>
        <begin position="42"/>
        <end position="92"/>
    </location>
</feature>
<proteinExistence type="inferred from homology"/>
<feature type="compositionally biased region" description="Acidic residues" evidence="2">
    <location>
        <begin position="247"/>
        <end position="272"/>
    </location>
</feature>
<dbReference type="RefSeq" id="XP_056071551.1">
    <property type="nucleotide sequence ID" value="XM_056214284.1"/>
</dbReference>
<evidence type="ECO:0000256" key="2">
    <source>
        <dbReference type="SAM" id="MobiDB-lite"/>
    </source>
</evidence>
<dbReference type="GeneID" id="80909037"/>
<dbReference type="GO" id="GO:0030688">
    <property type="term" value="C:preribosome, small subunit precursor"/>
    <property type="evidence" value="ECO:0007669"/>
    <property type="project" value="TreeGrafter"/>
</dbReference>
<gene>
    <name evidence="3" type="primary">LTV1</name>
    <name evidence="3" type="ORF">N0V89_005507</name>
</gene>
<feature type="compositionally biased region" description="Polar residues" evidence="2">
    <location>
        <begin position="365"/>
        <end position="375"/>
    </location>
</feature>
<dbReference type="Proteomes" id="UP001140513">
    <property type="component" value="Unassembled WGS sequence"/>
</dbReference>
<evidence type="ECO:0000313" key="4">
    <source>
        <dbReference type="Proteomes" id="UP001140513"/>
    </source>
</evidence>
<organism evidence="3 4">
    <name type="scientific">Didymosphaeria variabile</name>
    <dbReference type="NCBI Taxonomy" id="1932322"/>
    <lineage>
        <taxon>Eukaryota</taxon>
        <taxon>Fungi</taxon>
        <taxon>Dikarya</taxon>
        <taxon>Ascomycota</taxon>
        <taxon>Pezizomycotina</taxon>
        <taxon>Dothideomycetes</taxon>
        <taxon>Pleosporomycetidae</taxon>
        <taxon>Pleosporales</taxon>
        <taxon>Massarineae</taxon>
        <taxon>Didymosphaeriaceae</taxon>
        <taxon>Didymosphaeria</taxon>
    </lineage>
</organism>
<comment type="similarity">
    <text evidence="1">Belongs to the LTV1 family.</text>
</comment>
<keyword evidence="4" id="KW-1185">Reference proteome</keyword>
<feature type="region of interest" description="Disordered" evidence="2">
    <location>
        <begin position="237"/>
        <end position="375"/>
    </location>
</feature>
<dbReference type="InterPro" id="IPR007307">
    <property type="entry name" value="Ltv1"/>
</dbReference>
<dbReference type="GO" id="GO:0000056">
    <property type="term" value="P:ribosomal small subunit export from nucleus"/>
    <property type="evidence" value="ECO:0007669"/>
    <property type="project" value="TreeGrafter"/>
</dbReference>
<evidence type="ECO:0000256" key="1">
    <source>
        <dbReference type="ARBA" id="ARBA00009078"/>
    </source>
</evidence>
<name>A0A9W8XNN1_9PLEO</name>
<dbReference type="GO" id="GO:0042274">
    <property type="term" value="P:ribosomal small subunit biogenesis"/>
    <property type="evidence" value="ECO:0007669"/>
    <property type="project" value="InterPro"/>
</dbReference>
<accession>A0A9W8XNN1</accession>
<comment type="caution">
    <text evidence="3">The sequence shown here is derived from an EMBL/GenBank/DDBJ whole genome shotgun (WGS) entry which is preliminary data.</text>
</comment>
<feature type="region of interest" description="Disordered" evidence="2">
    <location>
        <begin position="471"/>
        <end position="495"/>
    </location>
</feature>
<dbReference type="AlphaFoldDB" id="A0A9W8XNN1"/>
<dbReference type="OrthoDB" id="5852896at2759"/>
<protein>
    <submittedName>
        <fullName evidence="3">Protein ltv1</fullName>
    </submittedName>
</protein>
<dbReference type="Pfam" id="PF04180">
    <property type="entry name" value="LTV"/>
    <property type="match status" value="1"/>
</dbReference>